<sequence length="176" mass="19156">MAGHSKWAKLKHVKGKTDAQKAKLFSKLVRFITVEVKKAKGDKNAPGVRTAVEKARAANMPLDNIERALSKALGEGIELEQVTYEAYGPGGCALVIDAYTDNRNRTVQELKHLLNVHGGSLANPGAAMWAFQKKAEGKLEALSPIELSDEDSQKMAELSDALEEHDDVNEIYTAAL</sequence>
<dbReference type="Proteomes" id="UP000178585">
    <property type="component" value="Unassembled WGS sequence"/>
</dbReference>
<dbReference type="InterPro" id="IPR002876">
    <property type="entry name" value="Transcrip_reg_TACO1-like"/>
</dbReference>
<dbReference type="Gene3D" id="1.10.10.200">
    <property type="match status" value="1"/>
</dbReference>
<dbReference type="InterPro" id="IPR026564">
    <property type="entry name" value="Transcrip_reg_TACO1-like_dom3"/>
</dbReference>
<dbReference type="EMBL" id="MEWZ01000023">
    <property type="protein sequence ID" value="OGC86431.1"/>
    <property type="molecule type" value="Genomic_DNA"/>
</dbReference>
<dbReference type="InterPro" id="IPR029072">
    <property type="entry name" value="YebC-like"/>
</dbReference>
<evidence type="ECO:0000259" key="5">
    <source>
        <dbReference type="Pfam" id="PF20772"/>
    </source>
</evidence>
<dbReference type="AlphaFoldDB" id="A0A1F4XXP9"/>
<dbReference type="InterPro" id="IPR017856">
    <property type="entry name" value="Integrase-like_N"/>
</dbReference>
<feature type="domain" description="TACO1/YebC-like N-terminal" evidence="5">
    <location>
        <begin position="5"/>
        <end position="75"/>
    </location>
</feature>
<evidence type="ECO:0000256" key="1">
    <source>
        <dbReference type="ARBA" id="ARBA00008724"/>
    </source>
</evidence>
<dbReference type="GO" id="GO:0003677">
    <property type="term" value="F:DNA binding"/>
    <property type="evidence" value="ECO:0007669"/>
    <property type="project" value="UniProtKB-KW"/>
</dbReference>
<evidence type="ECO:0000256" key="3">
    <source>
        <dbReference type="ARBA" id="ARBA00023163"/>
    </source>
</evidence>
<dbReference type="Gene3D" id="3.30.70.980">
    <property type="match status" value="1"/>
</dbReference>
<dbReference type="SUPFAM" id="SSF75625">
    <property type="entry name" value="YebC-like"/>
    <property type="match status" value="1"/>
</dbReference>
<gene>
    <name evidence="6" type="ORF">A2949_03145</name>
</gene>
<evidence type="ECO:0000259" key="4">
    <source>
        <dbReference type="Pfam" id="PF01709"/>
    </source>
</evidence>
<proteinExistence type="inferred from homology"/>
<dbReference type="Pfam" id="PF20772">
    <property type="entry name" value="TACO1_YebC_N"/>
    <property type="match status" value="1"/>
</dbReference>
<comment type="similarity">
    <text evidence="1">Belongs to the TACO1 family.</text>
</comment>
<organism evidence="6 7">
    <name type="scientific">Candidatus Adlerbacteria bacterium RIFCSPLOWO2_01_FULL_54_21b</name>
    <dbReference type="NCBI Taxonomy" id="1797245"/>
    <lineage>
        <taxon>Bacteria</taxon>
        <taxon>Candidatus Adleribacteriota</taxon>
    </lineage>
</organism>
<evidence type="ECO:0000313" key="6">
    <source>
        <dbReference type="EMBL" id="OGC86431.1"/>
    </source>
</evidence>
<dbReference type="STRING" id="1797245.A2949_03145"/>
<accession>A0A1F4XXP9</accession>
<keyword evidence="2" id="KW-0805">Transcription regulation</keyword>
<dbReference type="PANTHER" id="PTHR12532">
    <property type="entry name" value="TRANSLATIONAL ACTIVATOR OF CYTOCHROME C OXIDASE 1"/>
    <property type="match status" value="1"/>
</dbReference>
<evidence type="ECO:0000256" key="2">
    <source>
        <dbReference type="ARBA" id="ARBA00023015"/>
    </source>
</evidence>
<dbReference type="Pfam" id="PF01709">
    <property type="entry name" value="Transcrip_reg"/>
    <property type="match status" value="1"/>
</dbReference>
<dbReference type="PANTHER" id="PTHR12532:SF0">
    <property type="entry name" value="TRANSLATIONAL ACTIVATOR OF CYTOCHROME C OXIDASE 1"/>
    <property type="match status" value="1"/>
</dbReference>
<dbReference type="GO" id="GO:0005829">
    <property type="term" value="C:cytosol"/>
    <property type="evidence" value="ECO:0007669"/>
    <property type="project" value="TreeGrafter"/>
</dbReference>
<reference evidence="6 7" key="1">
    <citation type="journal article" date="2016" name="Nat. Commun.">
        <title>Thousands of microbial genomes shed light on interconnected biogeochemical processes in an aquifer system.</title>
        <authorList>
            <person name="Anantharaman K."/>
            <person name="Brown C.T."/>
            <person name="Hug L.A."/>
            <person name="Sharon I."/>
            <person name="Castelle C.J."/>
            <person name="Probst A.J."/>
            <person name="Thomas B.C."/>
            <person name="Singh A."/>
            <person name="Wilkins M.J."/>
            <person name="Karaoz U."/>
            <person name="Brodie E.L."/>
            <person name="Williams K.H."/>
            <person name="Hubbard S.S."/>
            <person name="Banfield J.F."/>
        </authorList>
    </citation>
    <scope>NUCLEOTIDE SEQUENCE [LARGE SCALE GENOMIC DNA]</scope>
</reference>
<evidence type="ECO:0000313" key="7">
    <source>
        <dbReference type="Proteomes" id="UP000178585"/>
    </source>
</evidence>
<comment type="caution">
    <text evidence="6">The sequence shown here is derived from an EMBL/GenBank/DDBJ whole genome shotgun (WGS) entry which is preliminary data.</text>
</comment>
<dbReference type="InterPro" id="IPR048300">
    <property type="entry name" value="TACO1_YebC-like_2nd/3rd_dom"/>
</dbReference>
<feature type="domain" description="TACO1/YebC-like second and third" evidence="4">
    <location>
        <begin position="79"/>
        <end position="135"/>
    </location>
</feature>
<evidence type="ECO:0008006" key="8">
    <source>
        <dbReference type="Google" id="ProtNLM"/>
    </source>
</evidence>
<protein>
    <recommendedName>
        <fullName evidence="8">Transcriptional regulator</fullName>
    </recommendedName>
</protein>
<keyword evidence="3" id="KW-0804">Transcription</keyword>
<name>A0A1F4XXP9_9BACT</name>
<dbReference type="InterPro" id="IPR049083">
    <property type="entry name" value="TACO1_YebC_N"/>
</dbReference>